<reference evidence="1 2" key="1">
    <citation type="journal article" date="2024" name="IMA Fungus">
        <title>Apiospora arundinis, a panoply of carbohydrate-active enzymes and secondary metabolites.</title>
        <authorList>
            <person name="Sorensen T."/>
            <person name="Petersen C."/>
            <person name="Muurmann A.T."/>
            <person name="Christiansen J.V."/>
            <person name="Brundto M.L."/>
            <person name="Overgaard C.K."/>
            <person name="Boysen A.T."/>
            <person name="Wollenberg R.D."/>
            <person name="Larsen T.O."/>
            <person name="Sorensen J.L."/>
            <person name="Nielsen K.L."/>
            <person name="Sondergaard T.E."/>
        </authorList>
    </citation>
    <scope>NUCLEOTIDE SEQUENCE [LARGE SCALE GENOMIC DNA]</scope>
    <source>
        <strain evidence="1 2">AAU 773</strain>
    </source>
</reference>
<protein>
    <submittedName>
        <fullName evidence="1">Uncharacterized protein</fullName>
    </submittedName>
</protein>
<proteinExistence type="predicted"/>
<keyword evidence="2" id="KW-1185">Reference proteome</keyword>
<evidence type="ECO:0000313" key="1">
    <source>
        <dbReference type="EMBL" id="KAK8877679.1"/>
    </source>
</evidence>
<organism evidence="1 2">
    <name type="scientific">Apiospora arundinis</name>
    <dbReference type="NCBI Taxonomy" id="335852"/>
    <lineage>
        <taxon>Eukaryota</taxon>
        <taxon>Fungi</taxon>
        <taxon>Dikarya</taxon>
        <taxon>Ascomycota</taxon>
        <taxon>Pezizomycotina</taxon>
        <taxon>Sordariomycetes</taxon>
        <taxon>Xylariomycetidae</taxon>
        <taxon>Amphisphaeriales</taxon>
        <taxon>Apiosporaceae</taxon>
        <taxon>Apiospora</taxon>
    </lineage>
</organism>
<evidence type="ECO:0000313" key="2">
    <source>
        <dbReference type="Proteomes" id="UP001390339"/>
    </source>
</evidence>
<dbReference type="Proteomes" id="UP001390339">
    <property type="component" value="Unassembled WGS sequence"/>
</dbReference>
<accession>A0ABR2JJ23</accession>
<name>A0ABR2JJ23_9PEZI</name>
<dbReference type="EMBL" id="JAPCWZ010000002">
    <property type="protein sequence ID" value="KAK8877679.1"/>
    <property type="molecule type" value="Genomic_DNA"/>
</dbReference>
<sequence length="342" mass="39014">MRDFFRDNYLDALRVKASMEFSPEGSITNCLLWLFKTYPINMFFTPLRQEKDTISREGSVASHKFKQQQKDYTISQVLYQFWSHVMQNESFIDDKTIESFFDAMVTLCGQNWATFILPPKLTRYFTPYPAKAMLNPWAAYLNLESYLRRNWKPGNVKGYFDHGTLALVIALEPRCILCLPKYSGNDSSFQILRDRLLDDVVSSDGSFPIPISAATIQTLLDVGAGPLDRKLGLAFLHRFQQWRAWDFKTMAELTRVVALADSVYLSNQHVLEVTKVLFKHGGLSVPMVPDEESGICKANFGTLFRPLFGVDGVAELSEIRRRLQEEVSWVNRLSRAFGGSGG</sequence>
<comment type="caution">
    <text evidence="1">The sequence shown here is derived from an EMBL/GenBank/DDBJ whole genome shotgun (WGS) entry which is preliminary data.</text>
</comment>
<gene>
    <name evidence="1" type="ORF">PGQ11_002625</name>
</gene>